<feature type="non-terminal residue" evidence="4">
    <location>
        <position position="297"/>
    </location>
</feature>
<keyword evidence="5" id="KW-1185">Reference proteome</keyword>
<accession>A0AAV2H456</accession>
<dbReference type="AlphaFoldDB" id="A0AAV2H456"/>
<dbReference type="PANTHER" id="PTHR24373:SF393">
    <property type="entry name" value="PROTEIN SLIT-LIKE PROTEIN"/>
    <property type="match status" value="1"/>
</dbReference>
<dbReference type="InterPro" id="IPR032675">
    <property type="entry name" value="LRR_dom_sf"/>
</dbReference>
<gene>
    <name evidence="4" type="ORF">GSLYS_00002118001</name>
</gene>
<dbReference type="InterPro" id="IPR003591">
    <property type="entry name" value="Leu-rich_rpt_typical-subtyp"/>
</dbReference>
<dbReference type="Proteomes" id="UP001497497">
    <property type="component" value="Unassembled WGS sequence"/>
</dbReference>
<dbReference type="Pfam" id="PF13306">
    <property type="entry name" value="LRR_5"/>
    <property type="match status" value="1"/>
</dbReference>
<organism evidence="4 5">
    <name type="scientific">Lymnaea stagnalis</name>
    <name type="common">Great pond snail</name>
    <name type="synonym">Helix stagnalis</name>
    <dbReference type="NCBI Taxonomy" id="6523"/>
    <lineage>
        <taxon>Eukaryota</taxon>
        <taxon>Metazoa</taxon>
        <taxon>Spiralia</taxon>
        <taxon>Lophotrochozoa</taxon>
        <taxon>Mollusca</taxon>
        <taxon>Gastropoda</taxon>
        <taxon>Heterobranchia</taxon>
        <taxon>Euthyneura</taxon>
        <taxon>Panpulmonata</taxon>
        <taxon>Hygrophila</taxon>
        <taxon>Lymnaeoidea</taxon>
        <taxon>Lymnaeidae</taxon>
        <taxon>Lymnaea</taxon>
    </lineage>
</organism>
<evidence type="ECO:0000256" key="2">
    <source>
        <dbReference type="ARBA" id="ARBA00022729"/>
    </source>
</evidence>
<keyword evidence="1" id="KW-0433">Leucine-rich repeat</keyword>
<dbReference type="Pfam" id="PF13855">
    <property type="entry name" value="LRR_8"/>
    <property type="match status" value="1"/>
</dbReference>
<dbReference type="InterPro" id="IPR001611">
    <property type="entry name" value="Leu-rich_rpt"/>
</dbReference>
<evidence type="ECO:0000313" key="4">
    <source>
        <dbReference type="EMBL" id="CAL1527948.1"/>
    </source>
</evidence>
<sequence>IVDCSYKGINVINSSWFDSNATSLLLDYNSISVLTNGIFSNLQQLRTLSITRNKLERIFDDAFLGLESLEFLNLEYNYLMPKKSFPLNVFSSLLNLKTLLLVQELSLRNKSFPDVRRLTDLTTLSLDTVDVVVSMGEEFKELKVLSSLTLSGSAKVISNQSFINVPHLKELRLTNLGQLSEIDTQGLAQLRFLNRLEINSSTIGVTKTMRALEPLQNQNMTEILLRYIKLTSRNQAPGLINQDGILDRNKTKYLLEICVSKFSLIDSNIYVVTNDAMVSETWQACLKFIDLSGNPLK</sequence>
<dbReference type="Gene3D" id="3.80.10.10">
    <property type="entry name" value="Ribonuclease Inhibitor"/>
    <property type="match status" value="2"/>
</dbReference>
<evidence type="ECO:0000256" key="1">
    <source>
        <dbReference type="ARBA" id="ARBA00022614"/>
    </source>
</evidence>
<feature type="non-terminal residue" evidence="4">
    <location>
        <position position="1"/>
    </location>
</feature>
<proteinExistence type="predicted"/>
<dbReference type="InterPro" id="IPR050328">
    <property type="entry name" value="Dev_Immune_Receptor"/>
</dbReference>
<reference evidence="4 5" key="1">
    <citation type="submission" date="2024-04" db="EMBL/GenBank/DDBJ databases">
        <authorList>
            <consortium name="Genoscope - CEA"/>
            <person name="William W."/>
        </authorList>
    </citation>
    <scope>NUCLEOTIDE SEQUENCE [LARGE SCALE GENOMIC DNA]</scope>
</reference>
<keyword evidence="2" id="KW-0732">Signal</keyword>
<evidence type="ECO:0000256" key="3">
    <source>
        <dbReference type="ARBA" id="ARBA00022737"/>
    </source>
</evidence>
<name>A0AAV2H456_LYMST</name>
<keyword evidence="3" id="KW-0677">Repeat</keyword>
<dbReference type="InterPro" id="IPR026906">
    <property type="entry name" value="LRR_5"/>
</dbReference>
<dbReference type="SMART" id="SM00369">
    <property type="entry name" value="LRR_TYP"/>
    <property type="match status" value="3"/>
</dbReference>
<protein>
    <submittedName>
        <fullName evidence="4">Uncharacterized protein</fullName>
    </submittedName>
</protein>
<comment type="caution">
    <text evidence="4">The sequence shown here is derived from an EMBL/GenBank/DDBJ whole genome shotgun (WGS) entry which is preliminary data.</text>
</comment>
<dbReference type="EMBL" id="CAXITT010000024">
    <property type="protein sequence ID" value="CAL1527948.1"/>
    <property type="molecule type" value="Genomic_DNA"/>
</dbReference>
<dbReference type="PANTHER" id="PTHR24373">
    <property type="entry name" value="SLIT RELATED LEUCINE-RICH REPEAT NEURONAL PROTEIN"/>
    <property type="match status" value="1"/>
</dbReference>
<evidence type="ECO:0000313" key="5">
    <source>
        <dbReference type="Proteomes" id="UP001497497"/>
    </source>
</evidence>
<dbReference type="SUPFAM" id="SSF52058">
    <property type="entry name" value="L domain-like"/>
    <property type="match status" value="1"/>
</dbReference>